<evidence type="ECO:0000256" key="4">
    <source>
        <dbReference type="ARBA" id="ARBA00022833"/>
    </source>
</evidence>
<dbReference type="GO" id="GO:0046872">
    <property type="term" value="F:metal ion binding"/>
    <property type="evidence" value="ECO:0007669"/>
    <property type="project" value="UniProtKB-KW"/>
</dbReference>
<evidence type="ECO:0000256" key="2">
    <source>
        <dbReference type="ARBA" id="ARBA00022475"/>
    </source>
</evidence>
<organism evidence="6 7">
    <name type="scientific">Xanthomonas axonopodis</name>
    <dbReference type="NCBI Taxonomy" id="53413"/>
    <lineage>
        <taxon>Bacteria</taxon>
        <taxon>Pseudomonadati</taxon>
        <taxon>Pseudomonadota</taxon>
        <taxon>Gammaproteobacteria</taxon>
        <taxon>Lysobacterales</taxon>
        <taxon>Lysobacteraceae</taxon>
        <taxon>Xanthomonas</taxon>
    </lineage>
</organism>
<dbReference type="PANTHER" id="PTHR38344">
    <property type="entry name" value="UPF0753 PROTEIN AQ_863"/>
    <property type="match status" value="1"/>
</dbReference>
<sequence length="194" mass="20207">MVTCAGDATSSAATSERSARISARAKRAWGRFKLAAISSFAFVEATGPIYVAKLLRDGLGLARQHARNEPAPRAANELDLDTRLTMAMRILKAMSFTGGFARLVVIAGHGAKVVNNPHASALHCGACGGYSGEVNARLLASLLNDSEVRAGLAARGIVIPADTLFLAALHDTTTDAVTLYTADHPSPGHADDLA</sequence>
<keyword evidence="1" id="KW-0813">Transport</keyword>
<dbReference type="PANTHER" id="PTHR38344:SF1">
    <property type="entry name" value="INORGANIC CARBON TRANSPORTER SUBUNIT DABA-RELATED"/>
    <property type="match status" value="1"/>
</dbReference>
<evidence type="ECO:0000313" key="7">
    <source>
        <dbReference type="Proteomes" id="UP000054035"/>
    </source>
</evidence>
<dbReference type="AlphaFoldDB" id="A0A0N8GD01"/>
<keyword evidence="2" id="KW-1003">Cell membrane</keyword>
<proteinExistence type="predicted"/>
<dbReference type="Proteomes" id="UP000054035">
    <property type="component" value="Unassembled WGS sequence"/>
</dbReference>
<keyword evidence="4" id="KW-0862">Zinc</keyword>
<dbReference type="EMBL" id="JFAQ01000320">
    <property type="protein sequence ID" value="KPL47345.1"/>
    <property type="molecule type" value="Genomic_DNA"/>
</dbReference>
<protein>
    <recommendedName>
        <fullName evidence="8">DUF2309 domain-containing protein</fullName>
    </recommendedName>
</protein>
<feature type="non-terminal residue" evidence="6">
    <location>
        <position position="194"/>
    </location>
</feature>
<evidence type="ECO:0000313" key="6">
    <source>
        <dbReference type="EMBL" id="KPL47345.1"/>
    </source>
</evidence>
<evidence type="ECO:0000256" key="5">
    <source>
        <dbReference type="ARBA" id="ARBA00023136"/>
    </source>
</evidence>
<evidence type="ECO:0008006" key="8">
    <source>
        <dbReference type="Google" id="ProtNLM"/>
    </source>
</evidence>
<evidence type="ECO:0000256" key="3">
    <source>
        <dbReference type="ARBA" id="ARBA00022723"/>
    </source>
</evidence>
<name>A0A0N8GD01_9XANT</name>
<evidence type="ECO:0000256" key="1">
    <source>
        <dbReference type="ARBA" id="ARBA00022448"/>
    </source>
</evidence>
<gene>
    <name evidence="6" type="ORF">XAXN_20450</name>
</gene>
<reference evidence="6 7" key="1">
    <citation type="submission" date="2014-02" db="EMBL/GenBank/DDBJ databases">
        <title>Genome sequence of Xanthomonas axonopodis DSM 3585 (T).</title>
        <authorList>
            <person name="Midha S."/>
            <person name="Patil P.B."/>
        </authorList>
    </citation>
    <scope>NUCLEOTIDE SEQUENCE [LARGE SCALE GENOMIC DNA]</scope>
    <source>
        <strain evidence="6 7">DSM 3585</strain>
    </source>
</reference>
<keyword evidence="5" id="KW-0472">Membrane</keyword>
<dbReference type="Pfam" id="PF10070">
    <property type="entry name" value="DabA"/>
    <property type="match status" value="1"/>
</dbReference>
<keyword evidence="3" id="KW-0479">Metal-binding</keyword>
<dbReference type="InterPro" id="IPR018752">
    <property type="entry name" value="DabA"/>
</dbReference>
<accession>A0A0N8GD01</accession>
<comment type="caution">
    <text evidence="6">The sequence shown here is derived from an EMBL/GenBank/DDBJ whole genome shotgun (WGS) entry which is preliminary data.</text>
</comment>